<dbReference type="RefSeq" id="WP_122201248.1">
    <property type="nucleotide sequence ID" value="NZ_CABJFV010000004.1"/>
</dbReference>
<reference evidence="1 2" key="1">
    <citation type="submission" date="2018-08" db="EMBL/GenBank/DDBJ databases">
        <title>A genome reference for cultivated species of the human gut microbiota.</title>
        <authorList>
            <person name="Zou Y."/>
            <person name="Xue W."/>
            <person name="Luo G."/>
        </authorList>
    </citation>
    <scope>NUCLEOTIDE SEQUENCE [LARGE SCALE GENOMIC DNA]</scope>
    <source>
        <strain evidence="1 2">AM40-30BH</strain>
    </source>
</reference>
<dbReference type="EMBL" id="QSGO01000004">
    <property type="protein sequence ID" value="RHB36530.1"/>
    <property type="molecule type" value="Genomic_DNA"/>
</dbReference>
<gene>
    <name evidence="1" type="ORF">DW888_07835</name>
</gene>
<organism evidence="1 2">
    <name type="scientific">Bacteroides nordii</name>
    <dbReference type="NCBI Taxonomy" id="291645"/>
    <lineage>
        <taxon>Bacteria</taxon>
        <taxon>Pseudomonadati</taxon>
        <taxon>Bacteroidota</taxon>
        <taxon>Bacteroidia</taxon>
        <taxon>Bacteroidales</taxon>
        <taxon>Bacteroidaceae</taxon>
        <taxon>Bacteroides</taxon>
    </lineage>
</organism>
<comment type="caution">
    <text evidence="1">The sequence shown here is derived from an EMBL/GenBank/DDBJ whole genome shotgun (WGS) entry which is preliminary data.</text>
</comment>
<proteinExistence type="predicted"/>
<sequence length="91" mass="10486">MLIFDASNTISIEYSGYLHGGFGTYSLNKKDEIYYIFLSKDIEASDQIVVTRKNKKKVIINLYGLSFKKGKYYYFNDVTNSFDIPPMTEGN</sequence>
<evidence type="ECO:0000313" key="1">
    <source>
        <dbReference type="EMBL" id="RHB36530.1"/>
    </source>
</evidence>
<dbReference type="AlphaFoldDB" id="A0A413VSB1"/>
<evidence type="ECO:0000313" key="2">
    <source>
        <dbReference type="Proteomes" id="UP000284379"/>
    </source>
</evidence>
<accession>A0A413VSB1</accession>
<protein>
    <submittedName>
        <fullName evidence="1">Uncharacterized protein</fullName>
    </submittedName>
</protein>
<dbReference type="Proteomes" id="UP000284379">
    <property type="component" value="Unassembled WGS sequence"/>
</dbReference>
<name>A0A413VSB1_9BACE</name>